<proteinExistence type="predicted"/>
<feature type="compositionally biased region" description="Basic residues" evidence="1">
    <location>
        <begin position="14"/>
        <end position="24"/>
    </location>
</feature>
<feature type="compositionally biased region" description="Pro residues" evidence="1">
    <location>
        <begin position="104"/>
        <end position="129"/>
    </location>
</feature>
<dbReference type="EMBL" id="CM003381">
    <property type="protein sequence ID" value="KOM58022.1"/>
    <property type="molecule type" value="Genomic_DNA"/>
</dbReference>
<dbReference type="STRING" id="3914.A0A0L9VT51"/>
<feature type="compositionally biased region" description="Low complexity" evidence="1">
    <location>
        <begin position="33"/>
        <end position="46"/>
    </location>
</feature>
<feature type="compositionally biased region" description="Pro residues" evidence="1">
    <location>
        <begin position="47"/>
        <end position="63"/>
    </location>
</feature>
<feature type="compositionally biased region" description="Low complexity" evidence="1">
    <location>
        <begin position="130"/>
        <end position="142"/>
    </location>
</feature>
<gene>
    <name evidence="2" type="ORF">LR48_Vigan11g105500</name>
</gene>
<dbReference type="PRINTS" id="PR01217">
    <property type="entry name" value="PRICHEXTENSN"/>
</dbReference>
<feature type="compositionally biased region" description="Pro residues" evidence="1">
    <location>
        <begin position="77"/>
        <end position="95"/>
    </location>
</feature>
<dbReference type="Gramene" id="KOM58022">
    <property type="protein sequence ID" value="KOM58022"/>
    <property type="gene ID" value="LR48_Vigan11g105500"/>
</dbReference>
<dbReference type="AlphaFoldDB" id="A0A0L9VT51"/>
<protein>
    <submittedName>
        <fullName evidence="2">Uncharacterized protein</fullName>
    </submittedName>
</protein>
<evidence type="ECO:0000313" key="2">
    <source>
        <dbReference type="EMBL" id="KOM58022.1"/>
    </source>
</evidence>
<dbReference type="OMA" id="QPCAGHH"/>
<feature type="region of interest" description="Disordered" evidence="1">
    <location>
        <begin position="1"/>
        <end position="165"/>
    </location>
</feature>
<evidence type="ECO:0000313" key="3">
    <source>
        <dbReference type="Proteomes" id="UP000053144"/>
    </source>
</evidence>
<evidence type="ECO:0000256" key="1">
    <source>
        <dbReference type="SAM" id="MobiDB-lite"/>
    </source>
</evidence>
<reference evidence="3" key="1">
    <citation type="journal article" date="2015" name="Proc. Natl. Acad. Sci. U.S.A.">
        <title>Genome sequencing of adzuki bean (Vigna angularis) provides insight into high starch and low fat accumulation and domestication.</title>
        <authorList>
            <person name="Yang K."/>
            <person name="Tian Z."/>
            <person name="Chen C."/>
            <person name="Luo L."/>
            <person name="Zhao B."/>
            <person name="Wang Z."/>
            <person name="Yu L."/>
            <person name="Li Y."/>
            <person name="Sun Y."/>
            <person name="Li W."/>
            <person name="Chen Y."/>
            <person name="Li Y."/>
            <person name="Zhang Y."/>
            <person name="Ai D."/>
            <person name="Zhao J."/>
            <person name="Shang C."/>
            <person name="Ma Y."/>
            <person name="Wu B."/>
            <person name="Wang M."/>
            <person name="Gao L."/>
            <person name="Sun D."/>
            <person name="Zhang P."/>
            <person name="Guo F."/>
            <person name="Wang W."/>
            <person name="Li Y."/>
            <person name="Wang J."/>
            <person name="Varshney R.K."/>
            <person name="Wang J."/>
            <person name="Ling H.Q."/>
            <person name="Wan P."/>
        </authorList>
    </citation>
    <scope>NUCLEOTIDE SEQUENCE</scope>
    <source>
        <strain evidence="3">cv. Jingnong 6</strain>
    </source>
</reference>
<sequence length="230" mass="24365">MTGQGSERPDKGKGVARPKKRQRQAPKYVLRVPAKLPTTAAPSPSSVGPPPTPTIQPPTPAVDPTPTSAIHYSPTPIVHPSPTPATHPSPTPAAHPSPTSTAHPLPPPVIINPTPPPVLITLTPPPDPTSIPSSSCIPPSETVTPSTDPDSTGDGEGVDPPLHDRPWIEPYGKGWRCSGNLNMKHKYKEISTFKHIIGCQRCLGMLAMQESALTGWASTFGTLYWLIGIQ</sequence>
<dbReference type="Proteomes" id="UP000053144">
    <property type="component" value="Chromosome 11"/>
</dbReference>
<accession>A0A0L9VT51</accession>
<name>A0A0L9VT51_PHAAN</name>
<organism evidence="2 3">
    <name type="scientific">Phaseolus angularis</name>
    <name type="common">Azuki bean</name>
    <name type="synonym">Vigna angularis</name>
    <dbReference type="NCBI Taxonomy" id="3914"/>
    <lineage>
        <taxon>Eukaryota</taxon>
        <taxon>Viridiplantae</taxon>
        <taxon>Streptophyta</taxon>
        <taxon>Embryophyta</taxon>
        <taxon>Tracheophyta</taxon>
        <taxon>Spermatophyta</taxon>
        <taxon>Magnoliopsida</taxon>
        <taxon>eudicotyledons</taxon>
        <taxon>Gunneridae</taxon>
        <taxon>Pentapetalae</taxon>
        <taxon>rosids</taxon>
        <taxon>fabids</taxon>
        <taxon>Fabales</taxon>
        <taxon>Fabaceae</taxon>
        <taxon>Papilionoideae</taxon>
        <taxon>50 kb inversion clade</taxon>
        <taxon>NPAAA clade</taxon>
        <taxon>indigoferoid/millettioid clade</taxon>
        <taxon>Phaseoleae</taxon>
        <taxon>Vigna</taxon>
    </lineage>
</organism>